<gene>
    <name evidence="2" type="ORF">V1264_012724</name>
</gene>
<name>A0AAN9GMA0_9CAEN</name>
<protein>
    <submittedName>
        <fullName evidence="2">Uncharacterized protein</fullName>
    </submittedName>
</protein>
<evidence type="ECO:0000313" key="2">
    <source>
        <dbReference type="EMBL" id="KAK7113434.1"/>
    </source>
</evidence>
<sequence length="374" mass="40501">MLWFTGSSKEGLPFIHDSFRPGPKPLHGKRKKHHPPPADKGSTTTSATTTNNDNDGDNVNAAATARSLNHTDIGKEVLDVDAFKLPAVENGFVINGHTSSRVTPRGDSSKESASFTSYMRRYKACARIKGFSPSRVYCATRMRSTQTDTTNNHNHHNHTATTTSHHDTDTPQPHHTTIIKDPFFTASIPLSNLRHTAIIKDPFSTASIPLSSLRIDPTSDQLRSDPPPSLDSASSELRVLAAKETPTTTTPTTTAATASHNGPEPPSPLEIQVEQKLRRGNSDDLVTSHQGHQKRGRAHRRRAGGGGRGSGHVSGRSAAAAGGGRPLGDIVSPQRMQELLTHRDDRTLPYTYYRTAVGKDAASLDNVDLQGDRE</sequence>
<dbReference type="EMBL" id="JBAMIC010000002">
    <property type="protein sequence ID" value="KAK7113434.1"/>
    <property type="molecule type" value="Genomic_DNA"/>
</dbReference>
<feature type="region of interest" description="Disordered" evidence="1">
    <location>
        <begin position="243"/>
        <end position="269"/>
    </location>
</feature>
<proteinExistence type="predicted"/>
<feature type="compositionally biased region" description="Low complexity" evidence="1">
    <location>
        <begin position="43"/>
        <end position="60"/>
    </location>
</feature>
<reference evidence="2 3" key="1">
    <citation type="submission" date="2024-02" db="EMBL/GenBank/DDBJ databases">
        <title>Chromosome-scale genome assembly of the rough periwinkle Littorina saxatilis.</title>
        <authorList>
            <person name="De Jode A."/>
            <person name="Faria R."/>
            <person name="Formenti G."/>
            <person name="Sims Y."/>
            <person name="Smith T.P."/>
            <person name="Tracey A."/>
            <person name="Wood J.M.D."/>
            <person name="Zagrodzka Z.B."/>
            <person name="Johannesson K."/>
            <person name="Butlin R.K."/>
            <person name="Leder E.H."/>
        </authorList>
    </citation>
    <scope>NUCLEOTIDE SEQUENCE [LARGE SCALE GENOMIC DNA]</scope>
    <source>
        <strain evidence="2">Snail1</strain>
        <tissue evidence="2">Muscle</tissue>
    </source>
</reference>
<keyword evidence="3" id="KW-1185">Reference proteome</keyword>
<feature type="compositionally biased region" description="Basic residues" evidence="1">
    <location>
        <begin position="291"/>
        <end position="303"/>
    </location>
</feature>
<accession>A0AAN9GMA0</accession>
<evidence type="ECO:0000256" key="1">
    <source>
        <dbReference type="SAM" id="MobiDB-lite"/>
    </source>
</evidence>
<dbReference type="AlphaFoldDB" id="A0AAN9GMA0"/>
<dbReference type="Proteomes" id="UP001374579">
    <property type="component" value="Unassembled WGS sequence"/>
</dbReference>
<feature type="compositionally biased region" description="Basic residues" evidence="1">
    <location>
        <begin position="26"/>
        <end position="35"/>
    </location>
</feature>
<feature type="region of interest" description="Disordered" evidence="1">
    <location>
        <begin position="13"/>
        <end position="60"/>
    </location>
</feature>
<evidence type="ECO:0000313" key="3">
    <source>
        <dbReference type="Proteomes" id="UP001374579"/>
    </source>
</evidence>
<comment type="caution">
    <text evidence="2">The sequence shown here is derived from an EMBL/GenBank/DDBJ whole genome shotgun (WGS) entry which is preliminary data.</text>
</comment>
<feature type="compositionally biased region" description="Low complexity" evidence="1">
    <location>
        <begin position="245"/>
        <end position="258"/>
    </location>
</feature>
<feature type="region of interest" description="Disordered" evidence="1">
    <location>
        <begin position="281"/>
        <end position="331"/>
    </location>
</feature>
<feature type="region of interest" description="Disordered" evidence="1">
    <location>
        <begin position="146"/>
        <end position="177"/>
    </location>
</feature>
<organism evidence="2 3">
    <name type="scientific">Littorina saxatilis</name>
    <dbReference type="NCBI Taxonomy" id="31220"/>
    <lineage>
        <taxon>Eukaryota</taxon>
        <taxon>Metazoa</taxon>
        <taxon>Spiralia</taxon>
        <taxon>Lophotrochozoa</taxon>
        <taxon>Mollusca</taxon>
        <taxon>Gastropoda</taxon>
        <taxon>Caenogastropoda</taxon>
        <taxon>Littorinimorpha</taxon>
        <taxon>Littorinoidea</taxon>
        <taxon>Littorinidae</taxon>
        <taxon>Littorina</taxon>
    </lineage>
</organism>